<sequence>MTRWRLPLILCLAMTLPGPQARAYSLMPEAEEARPLLVAAARPMLSRPGATPAAPGAGALAAAPKAVPAAPVPSLFRDREASSLFAPVPDRARLSPLRPLPQRPGTATAQLLHLIASVEADPSKGYDSVQFQARIKPPKPPTQMTLDEIHAWIRATPGQQHAIGRYQIVPQTLRGLQKQLDLPGHARFDAALQDRMADALLQFAGYDRFLKGQLTRTGFMNNLARVWAALPNSSGRSHYHGLAGNRAAFSWGHFSNRMKAIFPR</sequence>
<organism evidence="2 3">
    <name type="scientific">Pseudooceanicola marinus</name>
    <dbReference type="NCBI Taxonomy" id="396013"/>
    <lineage>
        <taxon>Bacteria</taxon>
        <taxon>Pseudomonadati</taxon>
        <taxon>Pseudomonadota</taxon>
        <taxon>Alphaproteobacteria</taxon>
        <taxon>Rhodobacterales</taxon>
        <taxon>Paracoccaceae</taxon>
        <taxon>Pseudooceanicola</taxon>
    </lineage>
</organism>
<dbReference type="EMBL" id="FWFN01000003">
    <property type="protein sequence ID" value="SLN38473.1"/>
    <property type="molecule type" value="Genomic_DNA"/>
</dbReference>
<evidence type="ECO:0000256" key="1">
    <source>
        <dbReference type="SAM" id="SignalP"/>
    </source>
</evidence>
<evidence type="ECO:0000313" key="3">
    <source>
        <dbReference type="Proteomes" id="UP000193963"/>
    </source>
</evidence>
<feature type="signal peptide" evidence="1">
    <location>
        <begin position="1"/>
        <end position="23"/>
    </location>
</feature>
<gene>
    <name evidence="2" type="ORF">PSM7751_01740</name>
</gene>
<evidence type="ECO:0000313" key="2">
    <source>
        <dbReference type="EMBL" id="SLN38473.1"/>
    </source>
</evidence>
<dbReference type="SUPFAM" id="SSF53955">
    <property type="entry name" value="Lysozyme-like"/>
    <property type="match status" value="1"/>
</dbReference>
<name>A0A1X6Z2P1_9RHOB</name>
<proteinExistence type="predicted"/>
<reference evidence="2 3" key="1">
    <citation type="submission" date="2017-03" db="EMBL/GenBank/DDBJ databases">
        <authorList>
            <person name="Afonso C.L."/>
            <person name="Miller P.J."/>
            <person name="Scott M.A."/>
            <person name="Spackman E."/>
            <person name="Goraichik I."/>
            <person name="Dimitrov K.M."/>
            <person name="Suarez D.L."/>
            <person name="Swayne D.E."/>
        </authorList>
    </citation>
    <scope>NUCLEOTIDE SEQUENCE [LARGE SCALE GENOMIC DNA]</scope>
    <source>
        <strain evidence="2 3">CECT 7751</strain>
    </source>
</reference>
<keyword evidence="1" id="KW-0732">Signal</keyword>
<accession>A0A1X6Z2P1</accession>
<dbReference type="Proteomes" id="UP000193963">
    <property type="component" value="Unassembled WGS sequence"/>
</dbReference>
<protein>
    <submittedName>
        <fullName evidence="2">Uncharacterized protein</fullName>
    </submittedName>
</protein>
<dbReference type="OrthoDB" id="7851400at2"/>
<dbReference type="RefSeq" id="WP_085887948.1">
    <property type="nucleotide sequence ID" value="NZ_FWFN01000003.1"/>
</dbReference>
<dbReference type="Gene3D" id="1.10.530.10">
    <property type="match status" value="1"/>
</dbReference>
<keyword evidence="3" id="KW-1185">Reference proteome</keyword>
<feature type="chain" id="PRO_5012462702" evidence="1">
    <location>
        <begin position="24"/>
        <end position="264"/>
    </location>
</feature>
<dbReference type="InterPro" id="IPR023346">
    <property type="entry name" value="Lysozyme-like_dom_sf"/>
</dbReference>
<dbReference type="AlphaFoldDB" id="A0A1X6Z2P1"/>